<evidence type="ECO:0000256" key="2">
    <source>
        <dbReference type="SAM" id="SignalP"/>
    </source>
</evidence>
<dbReference type="EMBL" id="CWGJ01000004">
    <property type="protein sequence ID" value="CRX37589.1"/>
    <property type="molecule type" value="Genomic_DNA"/>
</dbReference>
<comment type="similarity">
    <text evidence="1">Belongs to the outer membrane factor (OMF) (TC 1.B.17) family.</text>
</comment>
<sequence length="424" mass="47959">MVGKSHYLLLYFCILSIAAPLEAHAERTGYSSLSPSEELDLEQAVSRVLTHSLTLKSACNDAQMSRHQLRQAQLAPNPVAGYEVENFAGNNRWKGWDSREERIFCSQQVETAGKRDYRSQASMYQYYAALVGYDVSKLVVLNRLSRAFIHVAASQELLKLAEEQASIAEEVLQIATKKAETGKVSFIEQTKAEVAYSDALSAVDNAKVELNNSKKRLSLLFASACPDFDRVVFPFYEIKELPSFEQCLANLCNQPEIIQSLYQTLKAEKSWKLEKAGRIPDVTVEIGYKANYEESNRGLMAGISIPIPLFDQNQGNVKSAYYEMLKTGDLGRQLWLVLESRLSISHEDATRAYLEAKRIKERSLPSATKSFELAQKGYQEGKFEYLDVLDAERTLFGVKERYIQSLVNYHTRQADIDYLNSMTD</sequence>
<evidence type="ECO:0000313" key="4">
    <source>
        <dbReference type="Proteomes" id="UP000220251"/>
    </source>
</evidence>
<evidence type="ECO:0000313" key="3">
    <source>
        <dbReference type="EMBL" id="CRX37589.1"/>
    </source>
</evidence>
<evidence type="ECO:0000256" key="1">
    <source>
        <dbReference type="ARBA" id="ARBA00007613"/>
    </source>
</evidence>
<dbReference type="AlphaFoldDB" id="A0A0H5DQ03"/>
<keyword evidence="2" id="KW-0732">Signal</keyword>
<gene>
    <name evidence="3" type="ORF">ELAC_0228</name>
</gene>
<dbReference type="PANTHER" id="PTHR30203">
    <property type="entry name" value="OUTER MEMBRANE CATION EFFLUX PROTEIN"/>
    <property type="match status" value="1"/>
</dbReference>
<feature type="signal peptide" evidence="2">
    <location>
        <begin position="1"/>
        <end position="25"/>
    </location>
</feature>
<dbReference type="InterPro" id="IPR003423">
    <property type="entry name" value="OMP_efflux"/>
</dbReference>
<feature type="chain" id="PRO_5005217786" evidence="2">
    <location>
        <begin position="26"/>
        <end position="424"/>
    </location>
</feature>
<dbReference type="RefSeq" id="WP_098037450.1">
    <property type="nucleotide sequence ID" value="NZ_CWGJ01000004.1"/>
</dbReference>
<dbReference type="GO" id="GO:0015562">
    <property type="term" value="F:efflux transmembrane transporter activity"/>
    <property type="evidence" value="ECO:0007669"/>
    <property type="project" value="InterPro"/>
</dbReference>
<accession>A0A0H5DQ03</accession>
<organism evidence="3 4">
    <name type="scientific">Estrella lausannensis</name>
    <dbReference type="NCBI Taxonomy" id="483423"/>
    <lineage>
        <taxon>Bacteria</taxon>
        <taxon>Pseudomonadati</taxon>
        <taxon>Chlamydiota</taxon>
        <taxon>Chlamydiia</taxon>
        <taxon>Parachlamydiales</taxon>
        <taxon>Candidatus Criblamydiaceae</taxon>
        <taxon>Estrella</taxon>
    </lineage>
</organism>
<proteinExistence type="inferred from homology"/>
<name>A0A0H5DQ03_9BACT</name>
<protein>
    <submittedName>
        <fullName evidence="3">Outer membrane efflux protein</fullName>
    </submittedName>
</protein>
<keyword evidence="4" id="KW-1185">Reference proteome</keyword>
<dbReference type="Pfam" id="PF02321">
    <property type="entry name" value="OEP"/>
    <property type="match status" value="2"/>
</dbReference>
<dbReference type="Proteomes" id="UP000220251">
    <property type="component" value="Unassembled WGS sequence"/>
</dbReference>
<dbReference type="PANTHER" id="PTHR30203:SF24">
    <property type="entry name" value="BLR4935 PROTEIN"/>
    <property type="match status" value="1"/>
</dbReference>
<dbReference type="InterPro" id="IPR010131">
    <property type="entry name" value="MdtP/NodT-like"/>
</dbReference>
<dbReference type="Gene3D" id="1.20.1600.10">
    <property type="entry name" value="Outer membrane efflux proteins (OEP)"/>
    <property type="match status" value="1"/>
</dbReference>
<dbReference type="SUPFAM" id="SSF56954">
    <property type="entry name" value="Outer membrane efflux proteins (OEP)"/>
    <property type="match status" value="1"/>
</dbReference>
<dbReference type="OrthoDB" id="9791261at2"/>
<reference evidence="4" key="1">
    <citation type="submission" date="2015-06" db="EMBL/GenBank/DDBJ databases">
        <authorList>
            <person name="Bertelli C."/>
        </authorList>
    </citation>
    <scope>NUCLEOTIDE SEQUENCE [LARGE SCALE GENOMIC DNA]</scope>
    <source>
        <strain evidence="4">CRIB-30</strain>
    </source>
</reference>